<reference evidence="1 2" key="1">
    <citation type="journal article" date="2015" name="Genome Biol. Evol.">
        <title>Comparative Genomics of a Bacterivorous Green Alga Reveals Evolutionary Causalities and Consequences of Phago-Mixotrophic Mode of Nutrition.</title>
        <authorList>
            <person name="Burns J.A."/>
            <person name="Paasch A."/>
            <person name="Narechania A."/>
            <person name="Kim E."/>
        </authorList>
    </citation>
    <scope>NUCLEOTIDE SEQUENCE [LARGE SCALE GENOMIC DNA]</scope>
    <source>
        <strain evidence="1 2">PLY_AMNH</strain>
    </source>
</reference>
<gene>
    <name evidence="1" type="ORF">CYMTET_4185</name>
</gene>
<evidence type="ECO:0000313" key="2">
    <source>
        <dbReference type="Proteomes" id="UP001190700"/>
    </source>
</evidence>
<organism evidence="1 2">
    <name type="scientific">Cymbomonas tetramitiformis</name>
    <dbReference type="NCBI Taxonomy" id="36881"/>
    <lineage>
        <taxon>Eukaryota</taxon>
        <taxon>Viridiplantae</taxon>
        <taxon>Chlorophyta</taxon>
        <taxon>Pyramimonadophyceae</taxon>
        <taxon>Pyramimonadales</taxon>
        <taxon>Pyramimonadaceae</taxon>
        <taxon>Cymbomonas</taxon>
    </lineage>
</organism>
<dbReference type="Proteomes" id="UP001190700">
    <property type="component" value="Unassembled WGS sequence"/>
</dbReference>
<proteinExistence type="predicted"/>
<dbReference type="AlphaFoldDB" id="A0AAE0H1L2"/>
<comment type="caution">
    <text evidence="1">The sequence shown here is derived from an EMBL/GenBank/DDBJ whole genome shotgun (WGS) entry which is preliminary data.</text>
</comment>
<name>A0AAE0H1L2_9CHLO</name>
<dbReference type="EMBL" id="LGRX02000515">
    <property type="protein sequence ID" value="KAK3288295.1"/>
    <property type="molecule type" value="Genomic_DNA"/>
</dbReference>
<protein>
    <submittedName>
        <fullName evidence="1">Uncharacterized protein</fullName>
    </submittedName>
</protein>
<sequence>MVDKIVPTRDLTKDTYCIILAPVNQPFDAHSFKVIVDNKASDLLQLVQLKSDYDPVQKKVHYLYLKPKPETYEWLSVLGAYGLYSDKAIKQESFYAEIPPQWLSVNTREIMHLWDPEPNEPDNNCIPSSMLEKLHKQIRKLRKHRKQLNKCL</sequence>
<evidence type="ECO:0000313" key="1">
    <source>
        <dbReference type="EMBL" id="KAK3288295.1"/>
    </source>
</evidence>
<keyword evidence="2" id="KW-1185">Reference proteome</keyword>
<accession>A0AAE0H1L2</accession>